<proteinExistence type="predicted"/>
<dbReference type="GeneID" id="75910745"/>
<dbReference type="GO" id="GO:0008168">
    <property type="term" value="F:methyltransferase activity"/>
    <property type="evidence" value="ECO:0007669"/>
    <property type="project" value="TreeGrafter"/>
</dbReference>
<dbReference type="Pfam" id="PF13649">
    <property type="entry name" value="Methyltransf_25"/>
    <property type="match status" value="1"/>
</dbReference>
<dbReference type="SUPFAM" id="SSF53335">
    <property type="entry name" value="S-adenosyl-L-methionine-dependent methyltransferases"/>
    <property type="match status" value="1"/>
</dbReference>
<keyword evidence="4" id="KW-1185">Reference proteome</keyword>
<dbReference type="Proteomes" id="UP001206595">
    <property type="component" value="Unassembled WGS sequence"/>
</dbReference>
<reference evidence="3" key="1">
    <citation type="submission" date="2021-06" db="EMBL/GenBank/DDBJ databases">
        <authorList>
            <consortium name="DOE Joint Genome Institute"/>
            <person name="Mondo S.J."/>
            <person name="Amses K.R."/>
            <person name="Simmons D.R."/>
            <person name="Longcore J.E."/>
            <person name="Seto K."/>
            <person name="Alves G.H."/>
            <person name="Bonds A.E."/>
            <person name="Quandt C.A."/>
            <person name="Davis W.J."/>
            <person name="Chang Y."/>
            <person name="Letcher P.M."/>
            <person name="Powell M.J."/>
            <person name="Kuo A."/>
            <person name="Labutti K."/>
            <person name="Pangilinan J."/>
            <person name="Andreopoulos W."/>
            <person name="Tritt A."/>
            <person name="Riley R."/>
            <person name="Hundley H."/>
            <person name="Johnson J."/>
            <person name="Lipzen A."/>
            <person name="Barry K."/>
            <person name="Berbee M.L."/>
            <person name="Buchler N.E."/>
            <person name="Grigoriev I.V."/>
            <person name="Spatafora J.W."/>
            <person name="Stajich J.E."/>
            <person name="James T.Y."/>
        </authorList>
    </citation>
    <scope>NUCLEOTIDE SEQUENCE</scope>
    <source>
        <strain evidence="3">AG</strain>
    </source>
</reference>
<feature type="compositionally biased region" description="Basic and acidic residues" evidence="1">
    <location>
        <begin position="8"/>
        <end position="19"/>
    </location>
</feature>
<name>A0AAD5HJJ8_UMBRA</name>
<reference evidence="3" key="2">
    <citation type="journal article" date="2022" name="Proc. Natl. Acad. Sci. U.S.A.">
        <title>Diploid-dominant life cycles characterize the early evolution of Fungi.</title>
        <authorList>
            <person name="Amses K.R."/>
            <person name="Simmons D.R."/>
            <person name="Longcore J.E."/>
            <person name="Mondo S.J."/>
            <person name="Seto K."/>
            <person name="Jeronimo G.H."/>
            <person name="Bonds A.E."/>
            <person name="Quandt C.A."/>
            <person name="Davis W.J."/>
            <person name="Chang Y."/>
            <person name="Federici B.A."/>
            <person name="Kuo A."/>
            <person name="LaButti K."/>
            <person name="Pangilinan J."/>
            <person name="Andreopoulos W."/>
            <person name="Tritt A."/>
            <person name="Riley R."/>
            <person name="Hundley H."/>
            <person name="Johnson J."/>
            <person name="Lipzen A."/>
            <person name="Barry K."/>
            <person name="Lang B.F."/>
            <person name="Cuomo C.A."/>
            <person name="Buchler N.E."/>
            <person name="Grigoriev I.V."/>
            <person name="Spatafora J.W."/>
            <person name="Stajich J.E."/>
            <person name="James T.Y."/>
        </authorList>
    </citation>
    <scope>NUCLEOTIDE SEQUENCE</scope>
    <source>
        <strain evidence="3">AG</strain>
    </source>
</reference>
<dbReference type="CDD" id="cd02440">
    <property type="entry name" value="AdoMet_MTases"/>
    <property type="match status" value="1"/>
</dbReference>
<evidence type="ECO:0000259" key="2">
    <source>
        <dbReference type="Pfam" id="PF13649"/>
    </source>
</evidence>
<feature type="compositionally biased region" description="Low complexity" evidence="1">
    <location>
        <begin position="27"/>
        <end position="39"/>
    </location>
</feature>
<dbReference type="InterPro" id="IPR041698">
    <property type="entry name" value="Methyltransf_25"/>
</dbReference>
<evidence type="ECO:0000313" key="4">
    <source>
        <dbReference type="Proteomes" id="UP001206595"/>
    </source>
</evidence>
<dbReference type="PANTHER" id="PTHR43591">
    <property type="entry name" value="METHYLTRANSFERASE"/>
    <property type="match status" value="1"/>
</dbReference>
<sequence>MGNQASKIVDKAKDRSNDRKSRHPNRALSVKSSSAASTSEQPPLPSKRNFADTTFQAVPPNLKPSRSQKTNKKGVVIDQEDFKEIDRSQRQHYVLKSIRKTNHWVPYTRDGVILDIGTGHGDWAYEVASTYPKSQIIGLDLNPPHAPVTIQNNLKFKHVDITQRWDIEDNSVDFVFQRDMNRVLLKSDWDHILREMYRVTQPGGVLEILESDLFHHNSGPVQAHADEFYKAQCEHIGRDCTLADHLAADLTNIGFINVQQKSLDIPVGEWPSDPNLKQIGFNNLELQRSKLRSLRSAYVEGMGLSADDYDAASKLILSEYEEYQGYTKWVCWTAQKPS</sequence>
<dbReference type="Gene3D" id="3.40.50.150">
    <property type="entry name" value="Vaccinia Virus protein VP39"/>
    <property type="match status" value="1"/>
</dbReference>
<comment type="caution">
    <text evidence="3">The sequence shown here is derived from an EMBL/GenBank/DDBJ whole genome shotgun (WGS) entry which is preliminary data.</text>
</comment>
<protein>
    <recommendedName>
        <fullName evidence="2">Methyltransferase domain-containing protein</fullName>
    </recommendedName>
</protein>
<dbReference type="AlphaFoldDB" id="A0AAD5HJJ8"/>
<dbReference type="RefSeq" id="XP_051449392.1">
    <property type="nucleotide sequence ID" value="XM_051585397.1"/>
</dbReference>
<accession>A0AAD5HJJ8</accession>
<gene>
    <name evidence="3" type="ORF">K450DRAFT_219628</name>
</gene>
<dbReference type="PANTHER" id="PTHR43591:SF24">
    <property type="entry name" value="2-METHOXY-6-POLYPRENYL-1,4-BENZOQUINOL METHYLASE, MITOCHONDRIAL"/>
    <property type="match status" value="1"/>
</dbReference>
<evidence type="ECO:0000313" key="3">
    <source>
        <dbReference type="EMBL" id="KAI8584388.1"/>
    </source>
</evidence>
<evidence type="ECO:0000256" key="1">
    <source>
        <dbReference type="SAM" id="MobiDB-lite"/>
    </source>
</evidence>
<dbReference type="EMBL" id="MU620893">
    <property type="protein sequence ID" value="KAI8584388.1"/>
    <property type="molecule type" value="Genomic_DNA"/>
</dbReference>
<dbReference type="InterPro" id="IPR029063">
    <property type="entry name" value="SAM-dependent_MTases_sf"/>
</dbReference>
<feature type="domain" description="Methyltransferase" evidence="2">
    <location>
        <begin position="113"/>
        <end position="204"/>
    </location>
</feature>
<organism evidence="3 4">
    <name type="scientific">Umbelopsis ramanniana AG</name>
    <dbReference type="NCBI Taxonomy" id="1314678"/>
    <lineage>
        <taxon>Eukaryota</taxon>
        <taxon>Fungi</taxon>
        <taxon>Fungi incertae sedis</taxon>
        <taxon>Mucoromycota</taxon>
        <taxon>Mucoromycotina</taxon>
        <taxon>Umbelopsidomycetes</taxon>
        <taxon>Umbelopsidales</taxon>
        <taxon>Umbelopsidaceae</taxon>
        <taxon>Umbelopsis</taxon>
    </lineage>
</organism>
<feature type="region of interest" description="Disordered" evidence="1">
    <location>
        <begin position="1"/>
        <end position="75"/>
    </location>
</feature>